<keyword evidence="6" id="KW-1160">Virus entry into host cell</keyword>
<evidence type="ECO:0000256" key="1">
    <source>
        <dbReference type="ARBA" id="ARBA00004328"/>
    </source>
</evidence>
<proteinExistence type="inferred from homology"/>
<evidence type="ECO:0000256" key="6">
    <source>
        <dbReference type="ARBA" id="ARBA00023296"/>
    </source>
</evidence>
<evidence type="ECO:0008006" key="9">
    <source>
        <dbReference type="Google" id="ProtNLM"/>
    </source>
</evidence>
<accession>A0A514D1C4</accession>
<evidence type="ECO:0000313" key="8">
    <source>
        <dbReference type="EMBL" id="QDH87402.1"/>
    </source>
</evidence>
<keyword evidence="3" id="KW-1161">Viral attachment to host cell</keyword>
<keyword evidence="2" id="KW-0945">Host-virus interaction</keyword>
<name>A0A514D1C4_9VIRU</name>
<comment type="subcellular location">
    <subcellularLocation>
        <location evidence="1">Virion</location>
    </subcellularLocation>
</comment>
<keyword evidence="5" id="KW-1175">Viral attachment to host cell pilus</keyword>
<evidence type="ECO:0000256" key="3">
    <source>
        <dbReference type="ARBA" id="ARBA00022804"/>
    </source>
</evidence>
<reference evidence="8" key="1">
    <citation type="submission" date="2019-05" db="EMBL/GenBank/DDBJ databases">
        <title>Metatranscriptomic reconstruction reveals RNA viruses with the potential to shape carbon cycling in soil.</title>
        <authorList>
            <person name="Starr E.P."/>
            <person name="Nuccio E."/>
            <person name="Pett-Ridge J."/>
            <person name="Banfield J.F."/>
            <person name="Firestone M.K."/>
        </authorList>
    </citation>
    <scope>NUCLEOTIDE SEQUENCE</scope>
    <source>
        <strain evidence="8">H4_Rhizo_Litter_21_scaffold_562</strain>
    </source>
</reference>
<evidence type="ECO:0000256" key="4">
    <source>
        <dbReference type="ARBA" id="ARBA00022844"/>
    </source>
</evidence>
<gene>
    <name evidence="8" type="ORF">H4RhizoLitter21562_000001</name>
</gene>
<comment type="similarity">
    <text evidence="7">Belongs to the Leviviricetes maturation protein family.</text>
</comment>
<evidence type="ECO:0000256" key="5">
    <source>
        <dbReference type="ARBA" id="ARBA00023104"/>
    </source>
</evidence>
<dbReference type="GO" id="GO:0044423">
    <property type="term" value="C:virion component"/>
    <property type="evidence" value="ECO:0007669"/>
    <property type="project" value="UniProtKB-KW"/>
</dbReference>
<dbReference type="EMBL" id="MN033349">
    <property type="protein sequence ID" value="QDH87402.1"/>
    <property type="molecule type" value="Genomic_RNA"/>
</dbReference>
<protein>
    <recommendedName>
        <fullName evidence="9">Maturation</fullName>
    </recommendedName>
</protein>
<evidence type="ECO:0000256" key="7">
    <source>
        <dbReference type="ARBA" id="ARBA00035110"/>
    </source>
</evidence>
<sequence>MSFLPEYKYRTGNIGPAFIRKDRTNVALPWNPRATVQGSVSESILSQCHTGHWPPMRGSTKDVGGMMDLTRNTIQYPTYRYTRNNLFEGFIVMVNTGSYFGFGNSRATAGSDSDLNVFGATAIARTIPTNPTSSMSTALAELKRDGVPSLPGSQLRDHTDLARRSGNEYLNFEFGWLPLLSDVRKFATSVKKSRQIIDQYKRDSDRKIRRRFVPDAELHSVLVIPGLTAQTSNGQNCLNSTVTKTTTTQYSFSGAFRYHVPVGDDFYSRLRQYEAYSHKLFDTRLTPELLWNIAPWSWAVDWFTNAGDVIHNISALGSDGLVMQYGYAMRHSRIEELAQGSYSFTQGGKSYSGTLTKYALSETKQRRAAHPYGFGITDASLSARQWAILAALGLTRGSRQGR</sequence>
<organism evidence="8">
    <name type="scientific">Leviviridae sp</name>
    <dbReference type="NCBI Taxonomy" id="2027243"/>
    <lineage>
        <taxon>Viruses</taxon>
        <taxon>Riboviria</taxon>
        <taxon>Orthornavirae</taxon>
        <taxon>Lenarviricota</taxon>
        <taxon>Leviviricetes</taxon>
        <taxon>Norzivirales</taxon>
        <taxon>Fiersviridae</taxon>
    </lineage>
</organism>
<dbReference type="Pfam" id="PF03863">
    <property type="entry name" value="Phage_mat-A"/>
    <property type="match status" value="1"/>
</dbReference>
<evidence type="ECO:0000256" key="2">
    <source>
        <dbReference type="ARBA" id="ARBA00022581"/>
    </source>
</evidence>
<dbReference type="InterPro" id="IPR005563">
    <property type="entry name" value="A_protein"/>
</dbReference>
<keyword evidence="4" id="KW-0946">Virion</keyword>
<dbReference type="GO" id="GO:0039666">
    <property type="term" value="P:virion attachment to host cell pilus"/>
    <property type="evidence" value="ECO:0007669"/>
    <property type="project" value="UniProtKB-KW"/>
</dbReference>